<dbReference type="EMBL" id="RQET01000013">
    <property type="protein sequence ID" value="TGK06475.1"/>
    <property type="molecule type" value="Genomic_DNA"/>
</dbReference>
<evidence type="ECO:0000313" key="3">
    <source>
        <dbReference type="Proteomes" id="UP000298458"/>
    </source>
</evidence>
<proteinExistence type="predicted"/>
<dbReference type="InterPro" id="IPR032295">
    <property type="entry name" value="DUF4842"/>
</dbReference>
<dbReference type="OrthoDB" id="320914at2"/>
<dbReference type="AlphaFoldDB" id="A0A4R9G5N7"/>
<feature type="domain" description="DUF4842" evidence="1">
    <location>
        <begin position="239"/>
        <end position="420"/>
    </location>
</feature>
<dbReference type="Pfam" id="PF16130">
    <property type="entry name" value="DUF4842"/>
    <property type="match status" value="1"/>
</dbReference>
<protein>
    <submittedName>
        <fullName evidence="2">LruC domain-containing protein</fullName>
    </submittedName>
</protein>
<dbReference type="RefSeq" id="WP_135769158.1">
    <property type="nucleotide sequence ID" value="NZ_RQET01000013.1"/>
</dbReference>
<keyword evidence="3" id="KW-1185">Reference proteome</keyword>
<organism evidence="2 3">
    <name type="scientific">Leptospira fletcheri</name>
    <dbReference type="NCBI Taxonomy" id="2484981"/>
    <lineage>
        <taxon>Bacteria</taxon>
        <taxon>Pseudomonadati</taxon>
        <taxon>Spirochaetota</taxon>
        <taxon>Spirochaetia</taxon>
        <taxon>Leptospirales</taxon>
        <taxon>Leptospiraceae</taxon>
        <taxon>Leptospira</taxon>
    </lineage>
</organism>
<dbReference type="Proteomes" id="UP000298458">
    <property type="component" value="Unassembled WGS sequence"/>
</dbReference>
<evidence type="ECO:0000313" key="2">
    <source>
        <dbReference type="EMBL" id="TGK06475.1"/>
    </source>
</evidence>
<gene>
    <name evidence="2" type="ORF">EHO60_15690</name>
</gene>
<dbReference type="NCBIfam" id="TIGR04456">
    <property type="entry name" value="LruC_dom"/>
    <property type="match status" value="1"/>
</dbReference>
<name>A0A4R9G5N7_9LEPT</name>
<evidence type="ECO:0000259" key="1">
    <source>
        <dbReference type="Pfam" id="PF16130"/>
    </source>
</evidence>
<reference evidence="2" key="1">
    <citation type="journal article" date="2019" name="PLoS Negl. Trop. Dis.">
        <title>Revisiting the worldwide diversity of Leptospira species in the environment.</title>
        <authorList>
            <person name="Vincent A.T."/>
            <person name="Schiettekatte O."/>
            <person name="Bourhy P."/>
            <person name="Veyrier F.J."/>
            <person name="Picardeau M."/>
        </authorList>
    </citation>
    <scope>NUCLEOTIDE SEQUENCE [LARGE SCALE GENOMIC DNA]</scope>
    <source>
        <strain evidence="2">SSW15</strain>
    </source>
</reference>
<dbReference type="InterPro" id="IPR031025">
    <property type="entry name" value="LruC_dom"/>
</dbReference>
<accession>A0A4R9G5N7</accession>
<sequence length="433" mass="47040">MADFKNTSALVWLLSGILSLTGCTSSQDPNYAWLASLAQGGTPAPAPTGTTDFNVSVQDASAPVDFAFDTTRTLNVNVQVIDPVAPVNGSLVQLTVPSATPGAANYRSVFTAYTNTSGQVTGSFTVDGDTKTVHMQVQAYGKFYDVDINIAQVSVIDRRISISFTAVETLLVDTDGDGVPDVNDAYPTDPTRAFIVRIPAENYYSIAFEDLYPKEGDSDFNDYVVRAHFEEDLNAHGGVARVRGYFTHVAKGASYSHTLHFGLPTAANVGSYTLTQLGYDGTTVEQTLTGTGPTLTNLQLLGNSSTTIPSWNSRKTDTFQIGKTANLEVILASPISTTDLGAPPFDTYLHVINTNKEIHAAGKYFDANGTDLYRDGTGFPWFLLVPGNFKWPYETVNIRISYPQFQPWYQSLGTADTDWYRTPNTSEVYPVPQ</sequence>
<comment type="caution">
    <text evidence="2">The sequence shown here is derived from an EMBL/GenBank/DDBJ whole genome shotgun (WGS) entry which is preliminary data.</text>
</comment>
<dbReference type="PROSITE" id="PS51257">
    <property type="entry name" value="PROKAR_LIPOPROTEIN"/>
    <property type="match status" value="1"/>
</dbReference>